<evidence type="ECO:0000256" key="1">
    <source>
        <dbReference type="SAM" id="MobiDB-lite"/>
    </source>
</evidence>
<dbReference type="InterPro" id="IPR043151">
    <property type="entry name" value="BAH_sf"/>
</dbReference>
<feature type="region of interest" description="Disordered" evidence="1">
    <location>
        <begin position="1"/>
        <end position="44"/>
    </location>
</feature>
<feature type="compositionally biased region" description="Polar residues" evidence="1">
    <location>
        <begin position="437"/>
        <end position="449"/>
    </location>
</feature>
<dbReference type="EMBL" id="NKXS01004127">
    <property type="protein sequence ID" value="PIN07365.1"/>
    <property type="molecule type" value="Genomic_DNA"/>
</dbReference>
<name>A0A2G9GQ62_9LAMI</name>
<protein>
    <submittedName>
        <fullName evidence="2">DNA (Cytosine-5-)-methyltransferase</fullName>
        <ecNumber evidence="2">2.1.1.37</ecNumber>
    </submittedName>
</protein>
<keyword evidence="2" id="KW-0808">Transferase</keyword>
<feature type="region of interest" description="Disordered" evidence="1">
    <location>
        <begin position="430"/>
        <end position="519"/>
    </location>
</feature>
<feature type="compositionally biased region" description="Polar residues" evidence="1">
    <location>
        <begin position="501"/>
        <end position="510"/>
    </location>
</feature>
<organism evidence="2 3">
    <name type="scientific">Handroanthus impetiginosus</name>
    <dbReference type="NCBI Taxonomy" id="429701"/>
    <lineage>
        <taxon>Eukaryota</taxon>
        <taxon>Viridiplantae</taxon>
        <taxon>Streptophyta</taxon>
        <taxon>Embryophyta</taxon>
        <taxon>Tracheophyta</taxon>
        <taxon>Spermatophyta</taxon>
        <taxon>Magnoliopsida</taxon>
        <taxon>eudicotyledons</taxon>
        <taxon>Gunneridae</taxon>
        <taxon>Pentapetalae</taxon>
        <taxon>asterids</taxon>
        <taxon>lamiids</taxon>
        <taxon>Lamiales</taxon>
        <taxon>Bignoniaceae</taxon>
        <taxon>Crescentiina</taxon>
        <taxon>Tabebuia alliance</taxon>
        <taxon>Handroanthus</taxon>
    </lineage>
</organism>
<feature type="compositionally biased region" description="Basic residues" evidence="1">
    <location>
        <begin position="1"/>
        <end position="20"/>
    </location>
</feature>
<dbReference type="Gene3D" id="2.30.30.490">
    <property type="match status" value="1"/>
</dbReference>
<evidence type="ECO:0000313" key="2">
    <source>
        <dbReference type="EMBL" id="PIN07365.1"/>
    </source>
</evidence>
<feature type="compositionally biased region" description="Low complexity" evidence="1">
    <location>
        <begin position="488"/>
        <end position="500"/>
    </location>
</feature>
<dbReference type="OrthoDB" id="10661269at2759"/>
<sequence>MKTRQKLRHQSPPRKSHRRSSSASSSIQLSAQLKSKPKTDRTRADDAWALSLHVVEQLPLKICHPSREEDNSFRRSSRFTTNKDRTPLPKRSSKPKALPAQLRRSPRLSSSSSAPALTLRSGKKVGPGEEGSKKRRRTEDGEGGGQIGKKVKLGLNNGGLSRSLRLSGGENGNLKAQLLALPEPGSKSVSKSCFSEKCLRSRTVLMRVGDEKEKAVTKSGSSVNEKCLRSRIIKCALVESPESSEKRVVRSAFNELPSVQENSTSTEKCLRSRTVKMCVGNRKEKADKSASKISGKCLSSKETERALIEFPVASESRNSLRRSSRLNQERGESPKFEMLALPEKRASLSKKCLSSGAYGVKSSQKCLRSQGTECGLIEFPKNSETINLSSNLRRSGRLNQQGGESPKFEILALPEKSASSSKKCLSSGAYGVKPSEKNLSSPGTESALIQISGGSGTRNLSSRLRRSTRLNQEGGESPKLEILSLPEKSNFSSKKSLSSSACGVTSNEKCSSSSASGVKSNEKCLMDPKIESDKEKCDSELMSEKCLRSRKVLFRVSVDEVDEKATASIEEQGSSKNESKAKNFVKSEKKEKSIACSFIGEPIPEEEAQKKWGWRYEIKRKKRGKSWKINADEEDEIILNVDRHYAQAKVGNCVLDIGDCVYVKIDVLRARK</sequence>
<feature type="compositionally biased region" description="Low complexity" evidence="1">
    <location>
        <begin position="21"/>
        <end position="34"/>
    </location>
</feature>
<dbReference type="Proteomes" id="UP000231279">
    <property type="component" value="Unassembled WGS sequence"/>
</dbReference>
<dbReference type="GO" id="GO:0032259">
    <property type="term" value="P:methylation"/>
    <property type="evidence" value="ECO:0007669"/>
    <property type="project" value="UniProtKB-KW"/>
</dbReference>
<reference evidence="3" key="1">
    <citation type="journal article" date="2018" name="Gigascience">
        <title>Genome assembly of the Pink Ipe (Handroanthus impetiginosus, Bignoniaceae), a highly valued, ecologically keystone Neotropical timber forest tree.</title>
        <authorList>
            <person name="Silva-Junior O.B."/>
            <person name="Grattapaglia D."/>
            <person name="Novaes E."/>
            <person name="Collevatti R.G."/>
        </authorList>
    </citation>
    <scope>NUCLEOTIDE SEQUENCE [LARGE SCALE GENOMIC DNA]</scope>
    <source>
        <strain evidence="3">cv. UFG-1</strain>
    </source>
</reference>
<feature type="region of interest" description="Disordered" evidence="1">
    <location>
        <begin position="59"/>
        <end position="154"/>
    </location>
</feature>
<dbReference type="GO" id="GO:0003886">
    <property type="term" value="F:DNA (cytosine-5-)-methyltransferase activity"/>
    <property type="evidence" value="ECO:0007669"/>
    <property type="project" value="UniProtKB-EC"/>
</dbReference>
<accession>A0A2G9GQ62</accession>
<gene>
    <name evidence="2" type="ORF">CDL12_20065</name>
</gene>
<dbReference type="AlphaFoldDB" id="A0A2G9GQ62"/>
<keyword evidence="3" id="KW-1185">Reference proteome</keyword>
<proteinExistence type="predicted"/>
<feature type="compositionally biased region" description="Basic and acidic residues" evidence="1">
    <location>
        <begin position="126"/>
        <end position="140"/>
    </location>
</feature>
<dbReference type="STRING" id="429701.A0A2G9GQ62"/>
<keyword evidence="2" id="KW-0489">Methyltransferase</keyword>
<evidence type="ECO:0000313" key="3">
    <source>
        <dbReference type="Proteomes" id="UP000231279"/>
    </source>
</evidence>
<feature type="compositionally biased region" description="Low complexity" evidence="1">
    <location>
        <begin position="97"/>
        <end position="120"/>
    </location>
</feature>
<dbReference type="EC" id="2.1.1.37" evidence="2"/>
<comment type="caution">
    <text evidence="2">The sequence shown here is derived from an EMBL/GenBank/DDBJ whole genome shotgun (WGS) entry which is preliminary data.</text>
</comment>